<reference evidence="2" key="1">
    <citation type="submission" date="2023-03" db="EMBL/GenBank/DDBJ databases">
        <title>Massive genome expansion in bonnet fungi (Mycena s.s.) driven by repeated elements and novel gene families across ecological guilds.</title>
        <authorList>
            <consortium name="Lawrence Berkeley National Laboratory"/>
            <person name="Harder C.B."/>
            <person name="Miyauchi S."/>
            <person name="Viragh M."/>
            <person name="Kuo A."/>
            <person name="Thoen E."/>
            <person name="Andreopoulos B."/>
            <person name="Lu D."/>
            <person name="Skrede I."/>
            <person name="Drula E."/>
            <person name="Henrissat B."/>
            <person name="Morin E."/>
            <person name="Kohler A."/>
            <person name="Barry K."/>
            <person name="LaButti K."/>
            <person name="Morin E."/>
            <person name="Salamov A."/>
            <person name="Lipzen A."/>
            <person name="Mereny Z."/>
            <person name="Hegedus B."/>
            <person name="Baldrian P."/>
            <person name="Stursova M."/>
            <person name="Weitz H."/>
            <person name="Taylor A."/>
            <person name="Grigoriev I.V."/>
            <person name="Nagy L.G."/>
            <person name="Martin F."/>
            <person name="Kauserud H."/>
        </authorList>
    </citation>
    <scope>NUCLEOTIDE SEQUENCE</scope>
    <source>
        <strain evidence="2">CBHHK002</strain>
    </source>
</reference>
<dbReference type="AlphaFoldDB" id="A0AAD7A9U9"/>
<feature type="compositionally biased region" description="Basic and acidic residues" evidence="1">
    <location>
        <begin position="327"/>
        <end position="336"/>
    </location>
</feature>
<evidence type="ECO:0000313" key="2">
    <source>
        <dbReference type="EMBL" id="KAJ7353103.1"/>
    </source>
</evidence>
<name>A0AAD7A9U9_9AGAR</name>
<evidence type="ECO:0000256" key="1">
    <source>
        <dbReference type="SAM" id="MobiDB-lite"/>
    </source>
</evidence>
<feature type="compositionally biased region" description="Polar residues" evidence="1">
    <location>
        <begin position="294"/>
        <end position="305"/>
    </location>
</feature>
<feature type="compositionally biased region" description="Acidic residues" evidence="1">
    <location>
        <begin position="337"/>
        <end position="362"/>
    </location>
</feature>
<organism evidence="2 3">
    <name type="scientific">Mycena albidolilacea</name>
    <dbReference type="NCBI Taxonomy" id="1033008"/>
    <lineage>
        <taxon>Eukaryota</taxon>
        <taxon>Fungi</taxon>
        <taxon>Dikarya</taxon>
        <taxon>Basidiomycota</taxon>
        <taxon>Agaricomycotina</taxon>
        <taxon>Agaricomycetes</taxon>
        <taxon>Agaricomycetidae</taxon>
        <taxon>Agaricales</taxon>
        <taxon>Marasmiineae</taxon>
        <taxon>Mycenaceae</taxon>
        <taxon>Mycena</taxon>
    </lineage>
</organism>
<proteinExistence type="predicted"/>
<feature type="region of interest" description="Disordered" evidence="1">
    <location>
        <begin position="280"/>
        <end position="362"/>
    </location>
</feature>
<feature type="compositionally biased region" description="Acidic residues" evidence="1">
    <location>
        <begin position="306"/>
        <end position="326"/>
    </location>
</feature>
<dbReference type="EMBL" id="JARIHO010000011">
    <property type="protein sequence ID" value="KAJ7353103.1"/>
    <property type="molecule type" value="Genomic_DNA"/>
</dbReference>
<dbReference type="Proteomes" id="UP001218218">
    <property type="component" value="Unassembled WGS sequence"/>
</dbReference>
<sequence>MPLCMYRITYQDGNIGNGSRRHLSTHIENFADRVRTRARRYPVDVYQFTRRSDPATLRFESKLREHLLGRLLNRDFDGDTHETFTEDDLGTVRILNNKIYSTKTLHVNHTTYDVLRDQDSFNPRTGAFVMVNSFETTPGAHPYWYCQLLGVFHARVYRVLDGEATEAEEMSFLWVRWLGEEPGYRPSMKAGRLPKVSFVPESDGYAFGFLDPAHVIRGSHPIPDFESGQTNDLLATREVTLARLLTDSSDWTSFFVDIFVDRDMLMRYFGGAIGHKNSFVEDEDLFPPPDSAAGPNTSADSSNGETDPDALDGDPGDDQSSEEDSSDRDNDSSKESDEGDPEKEEYFGPEDELEDDLGFAES</sequence>
<keyword evidence="3" id="KW-1185">Reference proteome</keyword>
<evidence type="ECO:0000313" key="3">
    <source>
        <dbReference type="Proteomes" id="UP001218218"/>
    </source>
</evidence>
<comment type="caution">
    <text evidence="2">The sequence shown here is derived from an EMBL/GenBank/DDBJ whole genome shotgun (WGS) entry which is preliminary data.</text>
</comment>
<protein>
    <submittedName>
        <fullName evidence="2">Uncharacterized protein</fullName>
    </submittedName>
</protein>
<accession>A0AAD7A9U9</accession>
<gene>
    <name evidence="2" type="ORF">DFH08DRAFT_59801</name>
</gene>